<gene>
    <name evidence="1" type="ORF">QWZ16_12750</name>
</gene>
<accession>A0ABT8BV91</accession>
<protein>
    <submittedName>
        <fullName evidence="1">Uncharacterized protein</fullName>
    </submittedName>
</protein>
<reference evidence="2" key="1">
    <citation type="journal article" date="2019" name="Int. J. Syst. Evol. Microbiol.">
        <title>The Global Catalogue of Microorganisms (GCM) 10K type strain sequencing project: providing services to taxonomists for standard genome sequencing and annotation.</title>
        <authorList>
            <consortium name="The Broad Institute Genomics Platform"/>
            <consortium name="The Broad Institute Genome Sequencing Center for Infectious Disease"/>
            <person name="Wu L."/>
            <person name="Ma J."/>
        </authorList>
    </citation>
    <scope>NUCLEOTIDE SEQUENCE [LARGE SCALE GENOMIC DNA]</scope>
    <source>
        <strain evidence="2">CECT 7398</strain>
    </source>
</reference>
<evidence type="ECO:0000313" key="2">
    <source>
        <dbReference type="Proteomes" id="UP001238540"/>
    </source>
</evidence>
<dbReference type="EMBL" id="JAUFQC010000001">
    <property type="protein sequence ID" value="MDN3610573.1"/>
    <property type="molecule type" value="Genomic_DNA"/>
</dbReference>
<sequence>MSNPNYLEIDVNEQLKKIESFSLRHQQEMSELFDDQHSLYSTTVIDNANAVQNQVFNMMNTIETQIEQQLGQINEQLQNLAPNPIQ</sequence>
<dbReference type="Proteomes" id="UP001238540">
    <property type="component" value="Unassembled WGS sequence"/>
</dbReference>
<dbReference type="RefSeq" id="WP_076585346.1">
    <property type="nucleotide sequence ID" value="NZ_JABEYA020000001.1"/>
</dbReference>
<evidence type="ECO:0000313" key="1">
    <source>
        <dbReference type="EMBL" id="MDN3610573.1"/>
    </source>
</evidence>
<proteinExistence type="predicted"/>
<comment type="caution">
    <text evidence="1">The sequence shown here is derived from an EMBL/GenBank/DDBJ whole genome shotgun (WGS) entry which is preliminary data.</text>
</comment>
<name>A0ABT8BV91_9VIBR</name>
<organism evidence="1 2">
    <name type="scientific">Vibrio ostreicida</name>
    <dbReference type="NCBI Taxonomy" id="526588"/>
    <lineage>
        <taxon>Bacteria</taxon>
        <taxon>Pseudomonadati</taxon>
        <taxon>Pseudomonadota</taxon>
        <taxon>Gammaproteobacteria</taxon>
        <taxon>Vibrionales</taxon>
        <taxon>Vibrionaceae</taxon>
        <taxon>Vibrio</taxon>
    </lineage>
</organism>
<keyword evidence="2" id="KW-1185">Reference proteome</keyword>